<feature type="compositionally biased region" description="Low complexity" evidence="2">
    <location>
        <begin position="653"/>
        <end position="669"/>
    </location>
</feature>
<dbReference type="AlphaFoldDB" id="A0A078A110"/>
<feature type="region of interest" description="Disordered" evidence="2">
    <location>
        <begin position="1006"/>
        <end position="1030"/>
    </location>
</feature>
<dbReference type="InParanoid" id="A0A078A110"/>
<evidence type="ECO:0000256" key="1">
    <source>
        <dbReference type="SAM" id="Coils"/>
    </source>
</evidence>
<reference evidence="3 4" key="1">
    <citation type="submission" date="2014-06" db="EMBL/GenBank/DDBJ databases">
        <authorList>
            <person name="Swart Estienne"/>
        </authorList>
    </citation>
    <scope>NUCLEOTIDE SEQUENCE [LARGE SCALE GENOMIC DNA]</scope>
    <source>
        <strain evidence="3 4">130c</strain>
    </source>
</reference>
<feature type="compositionally biased region" description="Polar residues" evidence="2">
    <location>
        <begin position="791"/>
        <end position="816"/>
    </location>
</feature>
<feature type="compositionally biased region" description="Polar residues" evidence="2">
    <location>
        <begin position="1008"/>
        <end position="1023"/>
    </location>
</feature>
<protein>
    <submittedName>
        <fullName evidence="3">Uncharacterized protein</fullName>
    </submittedName>
</protein>
<proteinExistence type="predicted"/>
<feature type="region of interest" description="Disordered" evidence="2">
    <location>
        <begin position="601"/>
        <end position="636"/>
    </location>
</feature>
<evidence type="ECO:0000256" key="2">
    <source>
        <dbReference type="SAM" id="MobiDB-lite"/>
    </source>
</evidence>
<evidence type="ECO:0000313" key="4">
    <source>
        <dbReference type="Proteomes" id="UP000039865"/>
    </source>
</evidence>
<feature type="region of interest" description="Disordered" evidence="2">
    <location>
        <begin position="294"/>
        <end position="316"/>
    </location>
</feature>
<name>A0A078A110_STYLE</name>
<gene>
    <name evidence="3" type="primary">Contig6509.g6967</name>
    <name evidence="3" type="ORF">STYLEM_4155</name>
</gene>
<feature type="region of interest" description="Disordered" evidence="2">
    <location>
        <begin position="652"/>
        <end position="672"/>
    </location>
</feature>
<feature type="compositionally biased region" description="Polar residues" evidence="2">
    <location>
        <begin position="612"/>
        <end position="625"/>
    </location>
</feature>
<keyword evidence="4" id="KW-1185">Reference proteome</keyword>
<feature type="coiled-coil region" evidence="1">
    <location>
        <begin position="1102"/>
        <end position="1136"/>
    </location>
</feature>
<feature type="region of interest" description="Disordered" evidence="2">
    <location>
        <begin position="509"/>
        <end position="529"/>
    </location>
</feature>
<evidence type="ECO:0000313" key="3">
    <source>
        <dbReference type="EMBL" id="CDW75168.1"/>
    </source>
</evidence>
<dbReference type="Proteomes" id="UP000039865">
    <property type="component" value="Unassembled WGS sequence"/>
</dbReference>
<keyword evidence="1" id="KW-0175">Coiled coil</keyword>
<feature type="region of interest" description="Disordered" evidence="2">
    <location>
        <begin position="235"/>
        <end position="256"/>
    </location>
</feature>
<sequence length="1171" mass="136094">MLPQLFANNNQIDPMSQQLRVNSYNDSYKIREQLHQFTNKFNSFVPKKISYNINYTKSNFYKEFDLSCQQNNDEKANDDVLNNSRDQGTLLSRGVNVPMSSGGQNVSKQNDDYFENLNIDNSQNQFRAQRRNQTQHYQIRPKVKSINNRQNLLKSPVEVRSKQNLPLNSEQNENYTTDLAVDELAQEMGINTSHLSFMKKDPSTRYEIELQLEHETPQANYKDLLRQVSSKARQAIESNSFSQRQNQPKFIKGGSSNCNQDKLIDLLSEKEQQFQKRIGDTFGILKRNSKLLKSFDQKTNPNEIKQPKSKNETKSSQAKINILINSSQDNTNNQYSQRSDIFSHDQDILNQSSLSRQLVIQSTKNASNRIGINTSHNDYISQELQSQNFTEKRKLNFEKFIKQQIYLFNINRHSKPIVPLEQTREKTNRRLQNLLRAKEQSEYQKSINNNSRFMDSPNTSVFKNSAFNKTFDLTSNSQNPMLAKISTSGEAIYGGLMHQTIDFIKVDTQEDQRQHTEQQTSPSPLHIHDSQHQAHYSQLMDTPKGIFKPNFDKQVQRRRLMTAEVGFRSQNQKRGLNQTTILQGISQLIKTQMNARLSPLRELNRQKKQRQNRMTQQIKQMQENRNSGEEIEGQSELEQQKQMLFDKRQMVRLNQQSSSQSQQLNKNNSMHSRQIKSEKFIVRRNEHQQSESQSHQGKQLMGDLFKMKNFYAKRVPMINPMVSRYRNSKLRQSMDPSFQNTAAPSQLRVNQINSEQDIRDLVQSVDMKSFNPFLQVFLDGNKKMLRKNTQNYKSGVPASGSSLSNEKRQSGLSKTNGLYDKQDNYMKSYFNQSSNLNHERNNHYELAMQNKNPKSNSHLAHNDIMINDRDTIRVRKINEIQAFHKPRRHYSPSPQRESPFRNNIYSRQEHANHLITEMTSSAQGTTFDNSTQMPRMVERFQNNNSSEALMMESMNNINRSPERASHLPATNKDIPQNFLYKKNSVSQNNQFAANSSQINNNNYQQRSANQNMSKSLEKSTFQKQRSEKVNTRDLYGVRGGSVNMKTIDERKKVFQQKYHGLIAFSLDRQLNDLKQRVSGLGTITKRAISSGGVGTGFILVGKRSINNRQNILKKKLEQARIENQQYEQQYSKQQEYLYQQVNKDLIDDLDLNGGRSPKRLGASFKTVKFNV</sequence>
<organism evidence="3 4">
    <name type="scientific">Stylonychia lemnae</name>
    <name type="common">Ciliate</name>
    <dbReference type="NCBI Taxonomy" id="5949"/>
    <lineage>
        <taxon>Eukaryota</taxon>
        <taxon>Sar</taxon>
        <taxon>Alveolata</taxon>
        <taxon>Ciliophora</taxon>
        <taxon>Intramacronucleata</taxon>
        <taxon>Spirotrichea</taxon>
        <taxon>Stichotrichia</taxon>
        <taxon>Sporadotrichida</taxon>
        <taxon>Oxytrichidae</taxon>
        <taxon>Stylonychinae</taxon>
        <taxon>Stylonychia</taxon>
    </lineage>
</organism>
<accession>A0A078A110</accession>
<dbReference type="EMBL" id="CCKQ01004035">
    <property type="protein sequence ID" value="CDW75168.1"/>
    <property type="molecule type" value="Genomic_DNA"/>
</dbReference>
<feature type="region of interest" description="Disordered" evidence="2">
    <location>
        <begin position="791"/>
        <end position="818"/>
    </location>
</feature>